<protein>
    <recommendedName>
        <fullName evidence="5">Lipoprotein</fullName>
    </recommendedName>
</protein>
<feature type="region of interest" description="Disordered" evidence="1">
    <location>
        <begin position="26"/>
        <end position="110"/>
    </location>
</feature>
<proteinExistence type="predicted"/>
<evidence type="ECO:0000256" key="1">
    <source>
        <dbReference type="SAM" id="MobiDB-lite"/>
    </source>
</evidence>
<keyword evidence="4" id="KW-1185">Reference proteome</keyword>
<evidence type="ECO:0000313" key="4">
    <source>
        <dbReference type="Proteomes" id="UP001620408"/>
    </source>
</evidence>
<evidence type="ECO:0000313" key="3">
    <source>
        <dbReference type="EMBL" id="MFK2917054.1"/>
    </source>
</evidence>
<dbReference type="RefSeq" id="WP_379986933.1">
    <property type="nucleotide sequence ID" value="NZ_JADIKD010000008.1"/>
</dbReference>
<organism evidence="3 4">
    <name type="scientific">Dyella koreensis</name>
    <dbReference type="NCBI Taxonomy" id="311235"/>
    <lineage>
        <taxon>Bacteria</taxon>
        <taxon>Pseudomonadati</taxon>
        <taxon>Pseudomonadota</taxon>
        <taxon>Gammaproteobacteria</taxon>
        <taxon>Lysobacterales</taxon>
        <taxon>Rhodanobacteraceae</taxon>
        <taxon>Dyella</taxon>
    </lineage>
</organism>
<evidence type="ECO:0008006" key="5">
    <source>
        <dbReference type="Google" id="ProtNLM"/>
    </source>
</evidence>
<accession>A0ABW8K2C1</accession>
<name>A0ABW8K2C1_9GAMM</name>
<sequence>MKIKSMMIASALIVASMGVCTAQATDTKWQKNHPRREQVNDRLHNQNKRIHEEVKEGDLSKGQAAQLHKDDHQIRQEERDMASQNGGHITKQEQKTLNQQENQVSKEIGK</sequence>
<dbReference type="EMBL" id="JADIKD010000008">
    <property type="protein sequence ID" value="MFK2917054.1"/>
    <property type="molecule type" value="Genomic_DNA"/>
</dbReference>
<evidence type="ECO:0000256" key="2">
    <source>
        <dbReference type="SAM" id="SignalP"/>
    </source>
</evidence>
<dbReference type="Proteomes" id="UP001620408">
    <property type="component" value="Unassembled WGS sequence"/>
</dbReference>
<feature type="compositionally biased region" description="Basic and acidic residues" evidence="1">
    <location>
        <begin position="67"/>
        <end position="81"/>
    </location>
</feature>
<gene>
    <name evidence="3" type="ORF">ISS97_07255</name>
</gene>
<keyword evidence="2" id="KW-0732">Signal</keyword>
<reference evidence="3 4" key="1">
    <citation type="submission" date="2020-10" db="EMBL/GenBank/DDBJ databases">
        <title>Phylogeny of dyella-like bacteria.</title>
        <authorList>
            <person name="Fu J."/>
        </authorList>
    </citation>
    <scope>NUCLEOTIDE SEQUENCE [LARGE SCALE GENOMIC DNA]</scope>
    <source>
        <strain evidence="3 4">BB4</strain>
    </source>
</reference>
<feature type="signal peptide" evidence="2">
    <location>
        <begin position="1"/>
        <end position="24"/>
    </location>
</feature>
<feature type="chain" id="PRO_5045577731" description="Lipoprotein" evidence="2">
    <location>
        <begin position="25"/>
        <end position="110"/>
    </location>
</feature>
<comment type="caution">
    <text evidence="3">The sequence shown here is derived from an EMBL/GenBank/DDBJ whole genome shotgun (WGS) entry which is preliminary data.</text>
</comment>
<feature type="compositionally biased region" description="Basic and acidic residues" evidence="1">
    <location>
        <begin position="35"/>
        <end position="59"/>
    </location>
</feature>
<feature type="compositionally biased region" description="Polar residues" evidence="1">
    <location>
        <begin position="95"/>
        <end position="110"/>
    </location>
</feature>